<keyword evidence="5" id="KW-1185">Reference proteome</keyword>
<dbReference type="PANTHER" id="PTHR11014:SF63">
    <property type="entry name" value="METALLOPEPTIDASE, PUTATIVE (AFU_ORTHOLOGUE AFUA_6G09600)-RELATED"/>
    <property type="match status" value="1"/>
</dbReference>
<dbReference type="FunFam" id="3.30.70.360:FF:000001">
    <property type="entry name" value="N-acetyldiaminopimelate deacetylase"/>
    <property type="match status" value="1"/>
</dbReference>
<feature type="domain" description="Peptidase M20 dimerisation" evidence="3">
    <location>
        <begin position="187"/>
        <end position="285"/>
    </location>
</feature>
<dbReference type="GO" id="GO:0019877">
    <property type="term" value="P:diaminopimelate biosynthetic process"/>
    <property type="evidence" value="ECO:0007669"/>
    <property type="project" value="UniProtKB-ARBA"/>
</dbReference>
<dbReference type="InterPro" id="IPR011650">
    <property type="entry name" value="Peptidase_M20_dimer"/>
</dbReference>
<dbReference type="Proteomes" id="UP000193061">
    <property type="component" value="Unassembled WGS sequence"/>
</dbReference>
<keyword evidence="1 4" id="KW-0378">Hydrolase</keyword>
<dbReference type="Pfam" id="PF01546">
    <property type="entry name" value="Peptidase_M20"/>
    <property type="match status" value="1"/>
</dbReference>
<dbReference type="AlphaFoldDB" id="A0A1X7A9G5"/>
<keyword evidence="2" id="KW-0464">Manganese</keyword>
<protein>
    <submittedName>
        <fullName evidence="4">Putative hydrolase YxeP</fullName>
        <ecNumber evidence="4">3.-.-.-</ecNumber>
    </submittedName>
</protein>
<dbReference type="InterPro" id="IPR017439">
    <property type="entry name" value="Amidohydrolase"/>
</dbReference>
<feature type="binding site" evidence="2">
    <location>
        <position position="102"/>
    </location>
    <ligand>
        <name>Mn(2+)</name>
        <dbReference type="ChEBI" id="CHEBI:29035"/>
        <label>2</label>
    </ligand>
</feature>
<comment type="cofactor">
    <cofactor evidence="2">
        <name>Mn(2+)</name>
        <dbReference type="ChEBI" id="CHEBI:29035"/>
    </cofactor>
    <text evidence="2">The Mn(2+) ion enhances activity.</text>
</comment>
<proteinExistence type="predicted"/>
<dbReference type="GO" id="GO:0050118">
    <property type="term" value="F:N-acetyldiaminopimelate deacetylase activity"/>
    <property type="evidence" value="ECO:0007669"/>
    <property type="project" value="UniProtKB-ARBA"/>
</dbReference>
<feature type="binding site" evidence="2">
    <location>
        <position position="163"/>
    </location>
    <ligand>
        <name>Mn(2+)</name>
        <dbReference type="ChEBI" id="CHEBI:29035"/>
        <label>2</label>
    </ligand>
</feature>
<dbReference type="EMBL" id="FWFX01000023">
    <property type="protein sequence ID" value="SLN73488.1"/>
    <property type="molecule type" value="Genomic_DNA"/>
</dbReference>
<gene>
    <name evidence="4" type="primary">yxeP_6</name>
    <name evidence="4" type="ORF">ROA7450_04142</name>
</gene>
<feature type="binding site" evidence="2">
    <location>
        <position position="138"/>
    </location>
    <ligand>
        <name>Mn(2+)</name>
        <dbReference type="ChEBI" id="CHEBI:29035"/>
        <label>2</label>
    </ligand>
</feature>
<feature type="binding site" evidence="2">
    <location>
        <position position="104"/>
    </location>
    <ligand>
        <name>Mn(2+)</name>
        <dbReference type="ChEBI" id="CHEBI:29035"/>
        <label>2</label>
    </ligand>
</feature>
<dbReference type="GO" id="GO:0046872">
    <property type="term" value="F:metal ion binding"/>
    <property type="evidence" value="ECO:0007669"/>
    <property type="project" value="UniProtKB-KW"/>
</dbReference>
<sequence length="401" mass="43808">MPFDIKTRVKELEEELIELRRDFHMHPELGMAEHRTAGIVERYLKKLGLEVSRMCGTGVIGLLRGRQPGKTLMMRADMDALPIEEMTGLDFKSKTPGVMHACGHDGHTSMMMIAAKILTENKNNLKGDIKFVFQPNEENGCALDMVQDGVMQNPTVDAVIGTHLMTGLPTGAISADDGPVMAEANVFRLTLQGLGGHTAVPEDSIDPILAAASVVQQVQAIQTRELSPHKSVAIVFGSIHAGTVANIIPEKVELHGTLRCLFNSREEPGENVLDRFERIVSNICAAHRVGYELEWTFHDPAVVNDPAVSAVVRNAAADVIAGTSQKIVPYVTMIGEDFCRFSQEVPGTFYFVGVANKEKKTDFPHHHPSFDIDEDGLATGVELHVTSAIHYLNGCVQNTPN</sequence>
<evidence type="ECO:0000256" key="2">
    <source>
        <dbReference type="PIRSR" id="PIRSR005962-1"/>
    </source>
</evidence>
<evidence type="ECO:0000313" key="5">
    <source>
        <dbReference type="Proteomes" id="UP000193061"/>
    </source>
</evidence>
<keyword evidence="2" id="KW-0479">Metal-binding</keyword>
<evidence type="ECO:0000259" key="3">
    <source>
        <dbReference type="Pfam" id="PF07687"/>
    </source>
</evidence>
<dbReference type="Gene3D" id="3.30.70.360">
    <property type="match status" value="1"/>
</dbReference>
<dbReference type="SUPFAM" id="SSF55031">
    <property type="entry name" value="Bacterial exopeptidase dimerisation domain"/>
    <property type="match status" value="1"/>
</dbReference>
<dbReference type="Gene3D" id="3.40.630.10">
    <property type="entry name" value="Zn peptidases"/>
    <property type="match status" value="1"/>
</dbReference>
<dbReference type="EC" id="3.-.-.-" evidence="4"/>
<feature type="binding site" evidence="2">
    <location>
        <position position="366"/>
    </location>
    <ligand>
        <name>Mn(2+)</name>
        <dbReference type="ChEBI" id="CHEBI:29035"/>
        <label>2</label>
    </ligand>
</feature>
<dbReference type="OrthoDB" id="9777385at2"/>
<dbReference type="PANTHER" id="PTHR11014">
    <property type="entry name" value="PEPTIDASE M20 FAMILY MEMBER"/>
    <property type="match status" value="1"/>
</dbReference>
<dbReference type="Pfam" id="PF07687">
    <property type="entry name" value="M20_dimer"/>
    <property type="match status" value="1"/>
</dbReference>
<dbReference type="InterPro" id="IPR002933">
    <property type="entry name" value="Peptidase_M20"/>
</dbReference>
<accession>A0A1X7A9G5</accession>
<dbReference type="SUPFAM" id="SSF53187">
    <property type="entry name" value="Zn-dependent exopeptidases"/>
    <property type="match status" value="1"/>
</dbReference>
<reference evidence="4 5" key="1">
    <citation type="submission" date="2017-03" db="EMBL/GenBank/DDBJ databases">
        <authorList>
            <person name="Afonso C.L."/>
            <person name="Miller P.J."/>
            <person name="Scott M.A."/>
            <person name="Spackman E."/>
            <person name="Goraichik I."/>
            <person name="Dimitrov K.M."/>
            <person name="Suarez D.L."/>
            <person name="Swayne D.E."/>
        </authorList>
    </citation>
    <scope>NUCLEOTIDE SEQUENCE [LARGE SCALE GENOMIC DNA]</scope>
    <source>
        <strain evidence="4 5">CECT 7450</strain>
    </source>
</reference>
<dbReference type="InterPro" id="IPR036264">
    <property type="entry name" value="Bact_exopeptidase_dim_dom"/>
</dbReference>
<evidence type="ECO:0000313" key="4">
    <source>
        <dbReference type="EMBL" id="SLN73488.1"/>
    </source>
</evidence>
<evidence type="ECO:0000256" key="1">
    <source>
        <dbReference type="ARBA" id="ARBA00022801"/>
    </source>
</evidence>
<dbReference type="PIRSF" id="PIRSF005962">
    <property type="entry name" value="Pept_M20D_amidohydro"/>
    <property type="match status" value="1"/>
</dbReference>
<organism evidence="4 5">
    <name type="scientific">Roseovarius albus</name>
    <dbReference type="NCBI Taxonomy" id="1247867"/>
    <lineage>
        <taxon>Bacteria</taxon>
        <taxon>Pseudomonadati</taxon>
        <taxon>Pseudomonadota</taxon>
        <taxon>Alphaproteobacteria</taxon>
        <taxon>Rhodobacterales</taxon>
        <taxon>Roseobacteraceae</taxon>
        <taxon>Roseovarius</taxon>
    </lineage>
</organism>
<name>A0A1X7A9G5_9RHOB</name>
<dbReference type="NCBIfam" id="TIGR01891">
    <property type="entry name" value="amidohydrolases"/>
    <property type="match status" value="1"/>
</dbReference>